<feature type="compositionally biased region" description="Pro residues" evidence="1">
    <location>
        <begin position="126"/>
        <end position="139"/>
    </location>
</feature>
<feature type="compositionally biased region" description="Low complexity" evidence="1">
    <location>
        <begin position="65"/>
        <end position="80"/>
    </location>
</feature>
<dbReference type="InterPro" id="IPR001623">
    <property type="entry name" value="DnaJ_domain"/>
</dbReference>
<name>A0A0J8QMB7_COCIT</name>
<dbReference type="InterPro" id="IPR036869">
    <property type="entry name" value="J_dom_sf"/>
</dbReference>
<evidence type="ECO:0000259" key="2">
    <source>
        <dbReference type="PROSITE" id="PS50076"/>
    </source>
</evidence>
<dbReference type="SUPFAM" id="SSF46565">
    <property type="entry name" value="Chaperone J-domain"/>
    <property type="match status" value="1"/>
</dbReference>
<dbReference type="AlphaFoldDB" id="A0A0J8QMB7"/>
<dbReference type="STRING" id="454286.A0A0J8QMB7"/>
<feature type="compositionally biased region" description="Low complexity" evidence="1">
    <location>
        <begin position="140"/>
        <end position="155"/>
    </location>
</feature>
<dbReference type="CDD" id="cd06257">
    <property type="entry name" value="DnaJ"/>
    <property type="match status" value="1"/>
</dbReference>
<feature type="domain" description="J" evidence="2">
    <location>
        <begin position="1"/>
        <end position="58"/>
    </location>
</feature>
<dbReference type="PRINTS" id="PR00625">
    <property type="entry name" value="JDOMAIN"/>
</dbReference>
<evidence type="ECO:0000256" key="1">
    <source>
        <dbReference type="SAM" id="MobiDB-lite"/>
    </source>
</evidence>
<feature type="region of interest" description="Disordered" evidence="1">
    <location>
        <begin position="65"/>
        <end position="170"/>
    </location>
</feature>
<gene>
    <name evidence="3" type="ORF">CISG_03001</name>
</gene>
<dbReference type="Gene3D" id="1.10.287.110">
    <property type="entry name" value="DnaJ domain"/>
    <property type="match status" value="1"/>
</dbReference>
<dbReference type="Pfam" id="PF00226">
    <property type="entry name" value="DnaJ"/>
    <property type="match status" value="1"/>
</dbReference>
<dbReference type="PROSITE" id="PS50076">
    <property type="entry name" value="DNAJ_2"/>
    <property type="match status" value="1"/>
</dbReference>
<dbReference type="InterPro" id="IPR018253">
    <property type="entry name" value="DnaJ_domain_CS"/>
</dbReference>
<sequence>MHDDLTCNETSQFYALSLAHHPDKNPKDPTASARFAAISDAYQVLSNASKRAVYDRDHDIHRAAAATAASSSTRSGHRGSYVGSRPPSGLSKRRGPFRGPPPSFYAHGGIRIHTLTHSGNISSHMAPPPPHPPPTPTPPHSSTTTQSLTSTPPSHLRTQTHEDARRRERRRKAVERAKAEAAARGIDVSEDEGNITMRLITVLGILGFAWAAAVAGQHVLERPRSSAITSSPVKHAPKRVQEH</sequence>
<dbReference type="PANTHER" id="PTHR44873:SF1">
    <property type="entry name" value="DNAJ HOMOLOG SUBFAMILY C MEMBER 30, MITOCHONDRIAL"/>
    <property type="match status" value="1"/>
</dbReference>
<dbReference type="EMBL" id="DS268127">
    <property type="protein sequence ID" value="KMU72353.1"/>
    <property type="molecule type" value="Genomic_DNA"/>
</dbReference>
<dbReference type="OrthoDB" id="10250354at2759"/>
<reference evidence="4" key="1">
    <citation type="journal article" date="2010" name="Genome Res.">
        <title>Population genomic sequencing of Coccidioides fungi reveals recent hybridization and transposon control.</title>
        <authorList>
            <person name="Neafsey D.E."/>
            <person name="Barker B.M."/>
            <person name="Sharpton T.J."/>
            <person name="Stajich J.E."/>
            <person name="Park D.J."/>
            <person name="Whiston E."/>
            <person name="Hung C.-Y."/>
            <person name="McMahan C."/>
            <person name="White J."/>
            <person name="Sykes S."/>
            <person name="Heiman D."/>
            <person name="Young S."/>
            <person name="Zeng Q."/>
            <person name="Abouelleil A."/>
            <person name="Aftuck L."/>
            <person name="Bessette D."/>
            <person name="Brown A."/>
            <person name="FitzGerald M."/>
            <person name="Lui A."/>
            <person name="Macdonald J.P."/>
            <person name="Priest M."/>
            <person name="Orbach M.J."/>
            <person name="Galgiani J.N."/>
            <person name="Kirkland T.N."/>
            <person name="Cole G.T."/>
            <person name="Birren B.W."/>
            <person name="Henn M.R."/>
            <person name="Taylor J.W."/>
            <person name="Rounsley S.D."/>
        </authorList>
    </citation>
    <scope>NUCLEOTIDE SEQUENCE [LARGE SCALE GENOMIC DNA]</scope>
    <source>
        <strain evidence="4">RMSCC 3703</strain>
    </source>
</reference>
<dbReference type="Proteomes" id="UP000054559">
    <property type="component" value="Unassembled WGS sequence"/>
</dbReference>
<dbReference type="InterPro" id="IPR053025">
    <property type="entry name" value="Mito_ATP_Synthase-Asso"/>
</dbReference>
<accession>A0A0J8QMB7</accession>
<feature type="region of interest" description="Disordered" evidence="1">
    <location>
        <begin position="222"/>
        <end position="243"/>
    </location>
</feature>
<protein>
    <recommendedName>
        <fullName evidence="2">J domain-containing protein</fullName>
    </recommendedName>
</protein>
<dbReference type="PANTHER" id="PTHR44873">
    <property type="entry name" value="DNAJ HOMOLOG SUBFAMILY C MEMBER 30, MITOCHONDRIAL"/>
    <property type="match status" value="1"/>
</dbReference>
<evidence type="ECO:0000313" key="3">
    <source>
        <dbReference type="EMBL" id="KMU72353.1"/>
    </source>
</evidence>
<proteinExistence type="predicted"/>
<organism evidence="3 4">
    <name type="scientific">Coccidioides immitis RMSCC 3703</name>
    <dbReference type="NCBI Taxonomy" id="454286"/>
    <lineage>
        <taxon>Eukaryota</taxon>
        <taxon>Fungi</taxon>
        <taxon>Dikarya</taxon>
        <taxon>Ascomycota</taxon>
        <taxon>Pezizomycotina</taxon>
        <taxon>Eurotiomycetes</taxon>
        <taxon>Eurotiomycetidae</taxon>
        <taxon>Onygenales</taxon>
        <taxon>Onygenaceae</taxon>
        <taxon>Coccidioides</taxon>
    </lineage>
</organism>
<dbReference type="PROSITE" id="PS00636">
    <property type="entry name" value="DNAJ_1"/>
    <property type="match status" value="1"/>
</dbReference>
<evidence type="ECO:0000313" key="4">
    <source>
        <dbReference type="Proteomes" id="UP000054559"/>
    </source>
</evidence>